<accession>A0A6J6SE65</accession>
<dbReference type="PANTHER" id="PTHR45033">
    <property type="match status" value="1"/>
</dbReference>
<dbReference type="InterPro" id="IPR013149">
    <property type="entry name" value="ADH-like_C"/>
</dbReference>
<protein>
    <submittedName>
        <fullName evidence="2">Unannotated protein</fullName>
    </submittedName>
</protein>
<dbReference type="EMBL" id="CAEZYR010000014">
    <property type="protein sequence ID" value="CAB4732837.1"/>
    <property type="molecule type" value="Genomic_DNA"/>
</dbReference>
<proteinExistence type="predicted"/>
<dbReference type="InterPro" id="IPR052711">
    <property type="entry name" value="Zinc_ADH-like"/>
</dbReference>
<dbReference type="Gene3D" id="3.90.180.10">
    <property type="entry name" value="Medium-chain alcohol dehydrogenases, catalytic domain"/>
    <property type="match status" value="1"/>
</dbReference>
<evidence type="ECO:0000313" key="2">
    <source>
        <dbReference type="EMBL" id="CAB4732837.1"/>
    </source>
</evidence>
<dbReference type="Pfam" id="PF00107">
    <property type="entry name" value="ADH_zinc_N"/>
    <property type="match status" value="1"/>
</dbReference>
<dbReference type="InterPro" id="IPR013154">
    <property type="entry name" value="ADH-like_N"/>
</dbReference>
<dbReference type="CDD" id="cd08276">
    <property type="entry name" value="MDR7"/>
    <property type="match status" value="1"/>
</dbReference>
<dbReference type="Gene3D" id="3.40.50.720">
    <property type="entry name" value="NAD(P)-binding Rossmann-like Domain"/>
    <property type="match status" value="1"/>
</dbReference>
<dbReference type="SUPFAM" id="SSF51735">
    <property type="entry name" value="NAD(P)-binding Rossmann-fold domains"/>
    <property type="match status" value="1"/>
</dbReference>
<dbReference type="GO" id="GO:0016491">
    <property type="term" value="F:oxidoreductase activity"/>
    <property type="evidence" value="ECO:0007669"/>
    <property type="project" value="InterPro"/>
</dbReference>
<dbReference type="SUPFAM" id="SSF50129">
    <property type="entry name" value="GroES-like"/>
    <property type="match status" value="1"/>
</dbReference>
<dbReference type="PANTHER" id="PTHR45033:SF2">
    <property type="entry name" value="ZINC-TYPE ALCOHOL DEHYDROGENASE-LIKE PROTEIN C1773.06C"/>
    <property type="match status" value="1"/>
</dbReference>
<feature type="domain" description="Enoyl reductase (ER)" evidence="1">
    <location>
        <begin position="2"/>
        <end position="317"/>
    </location>
</feature>
<name>A0A6J6SE65_9ZZZZ</name>
<reference evidence="2" key="1">
    <citation type="submission" date="2020-05" db="EMBL/GenBank/DDBJ databases">
        <authorList>
            <person name="Chiriac C."/>
            <person name="Salcher M."/>
            <person name="Ghai R."/>
            <person name="Kavagutti S V."/>
        </authorList>
    </citation>
    <scope>NUCLEOTIDE SEQUENCE</scope>
</reference>
<dbReference type="EMBL" id="CAFABA010000084">
    <property type="protein sequence ID" value="CAB4833915.1"/>
    <property type="molecule type" value="Genomic_DNA"/>
</dbReference>
<sequence length="320" mass="33834">MAEDRPIPEPGPGEVVVRVRASSLNYHDLVNLLGLIHGPWPRVPMTDGAGEVVAIGDGVTNPAVGDRVFGAFQPLWPEGRLTRTRRGWIPGDTTDGWLQQYMRFPAAALIATPPHLDDREAATLVCAGTTAWSALRGANLKAGDVVVTQGTGGVSLFALQLAKAQGATVILTSSSDDKLAFGRSLGADHVINYRTTPDWERAVRAITGGEGADLVLDLGGQETLGRSVKATRCDGSVAIIGVLSGHGNADFPVSDAMTRQVRLYGVAVGSVEAHRELARAVAATGLRPQISHTFAWTDLAEARRVQHANEHLGKIAITIP</sequence>
<evidence type="ECO:0000313" key="3">
    <source>
        <dbReference type="EMBL" id="CAB4833915.1"/>
    </source>
</evidence>
<evidence type="ECO:0000259" key="1">
    <source>
        <dbReference type="SMART" id="SM00829"/>
    </source>
</evidence>
<gene>
    <name evidence="2" type="ORF">UFOPK2754_00603</name>
    <name evidence="3" type="ORF">UFOPK3139_01920</name>
    <name evidence="4" type="ORF">UFOPK3543_01951</name>
</gene>
<dbReference type="SMART" id="SM00829">
    <property type="entry name" value="PKS_ER"/>
    <property type="match status" value="1"/>
</dbReference>
<dbReference type="AlphaFoldDB" id="A0A6J6SE65"/>
<organism evidence="2">
    <name type="scientific">freshwater metagenome</name>
    <dbReference type="NCBI Taxonomy" id="449393"/>
    <lineage>
        <taxon>unclassified sequences</taxon>
        <taxon>metagenomes</taxon>
        <taxon>ecological metagenomes</taxon>
    </lineage>
</organism>
<dbReference type="EMBL" id="CAFBMH010000079">
    <property type="protein sequence ID" value="CAB4918432.1"/>
    <property type="molecule type" value="Genomic_DNA"/>
</dbReference>
<evidence type="ECO:0000313" key="4">
    <source>
        <dbReference type="EMBL" id="CAB4918432.1"/>
    </source>
</evidence>
<dbReference type="InterPro" id="IPR020843">
    <property type="entry name" value="ER"/>
</dbReference>
<dbReference type="Pfam" id="PF08240">
    <property type="entry name" value="ADH_N"/>
    <property type="match status" value="1"/>
</dbReference>
<dbReference type="InterPro" id="IPR011032">
    <property type="entry name" value="GroES-like_sf"/>
</dbReference>
<dbReference type="InterPro" id="IPR036291">
    <property type="entry name" value="NAD(P)-bd_dom_sf"/>
</dbReference>